<dbReference type="Proteomes" id="UP001054252">
    <property type="component" value="Unassembled WGS sequence"/>
</dbReference>
<feature type="region of interest" description="Disordered" evidence="1">
    <location>
        <begin position="96"/>
        <end position="115"/>
    </location>
</feature>
<protein>
    <submittedName>
        <fullName evidence="2">Uncharacterized protein</fullName>
    </submittedName>
</protein>
<name>A0AAV5JKS4_9ROSI</name>
<proteinExistence type="predicted"/>
<accession>A0AAV5JKS4</accession>
<evidence type="ECO:0000256" key="1">
    <source>
        <dbReference type="SAM" id="MobiDB-lite"/>
    </source>
</evidence>
<dbReference type="AlphaFoldDB" id="A0AAV5JKS4"/>
<organism evidence="2 3">
    <name type="scientific">Rubroshorea leprosula</name>
    <dbReference type="NCBI Taxonomy" id="152421"/>
    <lineage>
        <taxon>Eukaryota</taxon>
        <taxon>Viridiplantae</taxon>
        <taxon>Streptophyta</taxon>
        <taxon>Embryophyta</taxon>
        <taxon>Tracheophyta</taxon>
        <taxon>Spermatophyta</taxon>
        <taxon>Magnoliopsida</taxon>
        <taxon>eudicotyledons</taxon>
        <taxon>Gunneridae</taxon>
        <taxon>Pentapetalae</taxon>
        <taxon>rosids</taxon>
        <taxon>malvids</taxon>
        <taxon>Malvales</taxon>
        <taxon>Dipterocarpaceae</taxon>
        <taxon>Rubroshorea</taxon>
    </lineage>
</organism>
<gene>
    <name evidence="2" type="ORF">SLEP1_g25990</name>
</gene>
<dbReference type="EMBL" id="BPVZ01000042">
    <property type="protein sequence ID" value="GKV15188.1"/>
    <property type="molecule type" value="Genomic_DNA"/>
</dbReference>
<evidence type="ECO:0000313" key="2">
    <source>
        <dbReference type="EMBL" id="GKV15188.1"/>
    </source>
</evidence>
<comment type="caution">
    <text evidence="2">The sequence shown here is derived from an EMBL/GenBank/DDBJ whole genome shotgun (WGS) entry which is preliminary data.</text>
</comment>
<sequence>MRPALHRTSHHPPLARLQPALHRAIIAPSHAQPSCTSPAPTPLLPALRPDRLHSAPACTLLRPALLPAPALLCTSFCALHQVACTVLALLHPTAGNDAPARPSHHQHSTPLPPCTPRLTPIPRLCTADLLQPPTLPHMQKRQGVPDKLASLIDRARPLSFVASYFYFLGYIYRAKAE</sequence>
<evidence type="ECO:0000313" key="3">
    <source>
        <dbReference type="Proteomes" id="UP001054252"/>
    </source>
</evidence>
<keyword evidence="3" id="KW-1185">Reference proteome</keyword>
<reference evidence="2 3" key="1">
    <citation type="journal article" date="2021" name="Commun. Biol.">
        <title>The genome of Shorea leprosula (Dipterocarpaceae) highlights the ecological relevance of drought in aseasonal tropical rainforests.</title>
        <authorList>
            <person name="Ng K.K.S."/>
            <person name="Kobayashi M.J."/>
            <person name="Fawcett J.A."/>
            <person name="Hatakeyama M."/>
            <person name="Paape T."/>
            <person name="Ng C.H."/>
            <person name="Ang C.C."/>
            <person name="Tnah L.H."/>
            <person name="Lee C.T."/>
            <person name="Nishiyama T."/>
            <person name="Sese J."/>
            <person name="O'Brien M.J."/>
            <person name="Copetti D."/>
            <person name="Mohd Noor M.I."/>
            <person name="Ong R.C."/>
            <person name="Putra M."/>
            <person name="Sireger I.Z."/>
            <person name="Indrioko S."/>
            <person name="Kosugi Y."/>
            <person name="Izuno A."/>
            <person name="Isagi Y."/>
            <person name="Lee S.L."/>
            <person name="Shimizu K.K."/>
        </authorList>
    </citation>
    <scope>NUCLEOTIDE SEQUENCE [LARGE SCALE GENOMIC DNA]</scope>
    <source>
        <strain evidence="2">214</strain>
    </source>
</reference>